<dbReference type="GO" id="GO:0004839">
    <property type="term" value="F:ubiquitin activating enzyme activity"/>
    <property type="evidence" value="ECO:0007669"/>
    <property type="project" value="UniProtKB-EC"/>
</dbReference>
<comment type="pathway">
    <text evidence="2">Protein modification; protein ubiquitination.</text>
</comment>
<accession>A0AAN7YW07</accession>
<evidence type="ECO:0000256" key="8">
    <source>
        <dbReference type="ARBA" id="ARBA00022840"/>
    </source>
</evidence>
<dbReference type="Gene3D" id="3.50.50.80">
    <property type="entry name" value="Ubiquitin-activating enzyme E1, inactive adenylation domain, subdomain 1"/>
    <property type="match status" value="1"/>
</dbReference>
<dbReference type="FunFam" id="3.40.50.720:FF:000015">
    <property type="entry name" value="Ubiquitin-activating enzyme E1 1"/>
    <property type="match status" value="1"/>
</dbReference>
<evidence type="ECO:0000313" key="11">
    <source>
        <dbReference type="Proteomes" id="UP001344447"/>
    </source>
</evidence>
<feature type="domain" description="Ubiquitin-activating enzyme E1 C-terminal" evidence="9">
    <location>
        <begin position="959"/>
        <end position="1078"/>
    </location>
</feature>
<dbReference type="InterPro" id="IPR035985">
    <property type="entry name" value="Ubiquitin-activating_enz"/>
</dbReference>
<organism evidence="10 11">
    <name type="scientific">Dictyostelium firmibasis</name>
    <dbReference type="NCBI Taxonomy" id="79012"/>
    <lineage>
        <taxon>Eukaryota</taxon>
        <taxon>Amoebozoa</taxon>
        <taxon>Evosea</taxon>
        <taxon>Eumycetozoa</taxon>
        <taxon>Dictyostelia</taxon>
        <taxon>Dictyosteliales</taxon>
        <taxon>Dictyosteliaceae</taxon>
        <taxon>Dictyostelium</taxon>
    </lineage>
</organism>
<dbReference type="InterPro" id="IPR042063">
    <property type="entry name" value="Ubi_acti_E1_SCCH"/>
</dbReference>
<evidence type="ECO:0000259" key="9">
    <source>
        <dbReference type="SMART" id="SM00985"/>
    </source>
</evidence>
<dbReference type="GO" id="GO:0031510">
    <property type="term" value="C:SUMO activating enzyme complex"/>
    <property type="evidence" value="ECO:0007669"/>
    <property type="project" value="TreeGrafter"/>
</dbReference>
<dbReference type="Gene3D" id="1.10.10.2660">
    <property type="entry name" value="Ubiquitin-activating enzyme E1, SCCH domain"/>
    <property type="match status" value="1"/>
</dbReference>
<dbReference type="InterPro" id="IPR018075">
    <property type="entry name" value="UBQ-activ_enz_E1"/>
</dbReference>
<comment type="caution">
    <text evidence="10">The sequence shown here is derived from an EMBL/GenBank/DDBJ whole genome shotgun (WGS) entry which is preliminary data.</text>
</comment>
<dbReference type="GO" id="GO:0005524">
    <property type="term" value="F:ATP binding"/>
    <property type="evidence" value="ECO:0007669"/>
    <property type="project" value="UniProtKB-KW"/>
</dbReference>
<keyword evidence="7" id="KW-0833">Ubl conjugation pathway</keyword>
<dbReference type="PANTHER" id="PTHR10953">
    <property type="entry name" value="UBIQUITIN-ACTIVATING ENZYME E1"/>
    <property type="match status" value="1"/>
</dbReference>
<evidence type="ECO:0000256" key="3">
    <source>
        <dbReference type="ARBA" id="ARBA00005673"/>
    </source>
</evidence>
<evidence type="ECO:0000256" key="2">
    <source>
        <dbReference type="ARBA" id="ARBA00004906"/>
    </source>
</evidence>
<dbReference type="FunFam" id="3.50.50.80:FF:000007">
    <property type="entry name" value="Ubiquitin-activating enzyme E1"/>
    <property type="match status" value="1"/>
</dbReference>
<reference evidence="10 11" key="1">
    <citation type="submission" date="2023-11" db="EMBL/GenBank/DDBJ databases">
        <title>Dfirmibasis_genome.</title>
        <authorList>
            <person name="Edelbroek B."/>
            <person name="Kjellin J."/>
            <person name="Jerlstrom-Hultqvist J."/>
            <person name="Soderbom F."/>
        </authorList>
    </citation>
    <scope>NUCLEOTIDE SEQUENCE [LARGE SCALE GENOMIC DNA]</scope>
    <source>
        <strain evidence="10 11">TNS-C-14</strain>
    </source>
</reference>
<dbReference type="InterPro" id="IPR000594">
    <property type="entry name" value="ThiF_NAD_FAD-bd"/>
</dbReference>
<dbReference type="Gene3D" id="3.40.50.12550">
    <property type="entry name" value="Ubiquitin-activating enzyme E1, inactive adenylation domain, subdomain 2"/>
    <property type="match status" value="1"/>
</dbReference>
<evidence type="ECO:0000256" key="7">
    <source>
        <dbReference type="ARBA" id="ARBA00022786"/>
    </source>
</evidence>
<dbReference type="GO" id="GO:0005737">
    <property type="term" value="C:cytoplasm"/>
    <property type="evidence" value="ECO:0007669"/>
    <property type="project" value="TreeGrafter"/>
</dbReference>
<dbReference type="InterPro" id="IPR038252">
    <property type="entry name" value="UBA_E1_C_sf"/>
</dbReference>
<dbReference type="Pfam" id="PF00899">
    <property type="entry name" value="ThiF"/>
    <property type="match status" value="2"/>
</dbReference>
<dbReference type="EMBL" id="JAVFKY010000004">
    <property type="protein sequence ID" value="KAK5577972.1"/>
    <property type="molecule type" value="Genomic_DNA"/>
</dbReference>
<protein>
    <recommendedName>
        <fullName evidence="4">E1 ubiquitin-activating enzyme</fullName>
        <ecNumber evidence="4">6.2.1.45</ecNumber>
    </recommendedName>
</protein>
<evidence type="ECO:0000256" key="1">
    <source>
        <dbReference type="ARBA" id="ARBA00000488"/>
    </source>
</evidence>
<evidence type="ECO:0000256" key="6">
    <source>
        <dbReference type="ARBA" id="ARBA00022741"/>
    </source>
</evidence>
<dbReference type="Gene3D" id="2.40.30.180">
    <property type="entry name" value="Ubiquitin-activating enzyme E1, FCCH domain"/>
    <property type="match status" value="1"/>
</dbReference>
<sequence>MDIEMKVDNKQPSSLQMNEEINGHQTYRDNNLDDSLYSRQRYVLGDFAMSKLSKGDVFLSGLGGVGVEIAKNIILAGIKSITLHDTNEASIYDLSSQFYINPEHIDQKLNRATISQSHLQELNPYVKVNTIINSSLSDLILNNSNSLLQFKCIILTESNLNDQIEINEFCRKNDIKFIVADCYGLCGWVFNDFGDQFKVYDKNGEELKEVFISNISTQTSPNQLIITCMENHMHGFEENDFIQFKEIIGMDQLNDPTKKFKINIINSNCFSIHLDDSFDIKSLSPYQRGGIAVQTKSIETLQFKPLSKSITEPEIIDFDFMKDTRFNHLIRHCIEIFKQRNENQLPREFNKDDSMKFIEIVNEFNENCYFKFDQLTFDQLKEDQLIKISNSLRGKICPLTSVIGGFVAQEALKSLTGKFTPLKQWLYIDCFELLPSSEQQLQELSSQLTIRDQINRKYSQKLCLGELVCDRLSNTKLFMVGSGAIGCEMLKNYALLSVATNPDTDGLITITDNDLIEKSNLNRQFLFRNKDINQWKSKVAALATQSMNSSIKIQANQDKIEGATENIYNDDFYNQLDVVVSALDNVEARLYLDKQCVSHSLPLLESGTLGTKGHVQVILPYLTESYASQKDPNEKQTPFCTLKSFPTNLDHCIQWSRDKFEKFFAINPLELDKFLNQPHYLQQLLNSSSSNKISTSRTLSKMMDNFIESWSDCIIMARIKFEKLFNHNIRQLLKSYPLDLKTKEGIPFWTLPKRPPTPLIFNKDDELHLSFIRSLSLLYSQVYNLPNVNNNNNIDDINKSIKEILDNDNGKSVPEFKPKNKTIISDEKASAPVETFTLEQFQELTVKLDNQLSNFKSSKIACNTKINYLSFEKDDDSNHHIDFITSISNLRARIYQIQESDRFKVKLIAGKIIPAIATTTSVIAGFVSLELIKIVSTNYYQFKKYQSQPTPQLPPIENFKNYFVNLALPSFQTCEPGLAPKIKVTNSFNYTLWDNWEINQPDITIGEFNQYFGNKYRIKVSGIYQDVSLIYMAALPSHKKRLSIPIKNLLSDIDGLKYIDLFVSFVEEDDTDAKGPPIRFIL</sequence>
<dbReference type="GO" id="GO:0019948">
    <property type="term" value="F:SUMO activating enzyme activity"/>
    <property type="evidence" value="ECO:0007669"/>
    <property type="project" value="TreeGrafter"/>
</dbReference>
<dbReference type="Gene3D" id="3.10.290.60">
    <property type="entry name" value="Ubiquitin-activating enzyme E1, UFD domain"/>
    <property type="match status" value="1"/>
</dbReference>
<dbReference type="InterPro" id="IPR018965">
    <property type="entry name" value="Ub-activating_enz_E1_C"/>
</dbReference>
<comment type="catalytic activity">
    <reaction evidence="1">
        <text>ATP + ubiquitin + [E1 ubiquitin-activating enzyme]-L-cysteine = AMP + diphosphate + S-ubiquitinyl-[E1 ubiquitin-activating enzyme]-L-cysteine.</text>
        <dbReference type="EC" id="6.2.1.45"/>
    </reaction>
</comment>
<evidence type="ECO:0000256" key="5">
    <source>
        <dbReference type="ARBA" id="ARBA00022598"/>
    </source>
</evidence>
<dbReference type="AlphaFoldDB" id="A0AAN7YW07"/>
<dbReference type="PANTHER" id="PTHR10953:SF186">
    <property type="entry name" value="UBIQUITIN-LIKE MODIFIER-ACTIVATING ENZYME 6"/>
    <property type="match status" value="1"/>
</dbReference>
<dbReference type="SMART" id="SM00985">
    <property type="entry name" value="UBA_e1_C"/>
    <property type="match status" value="1"/>
</dbReference>
<proteinExistence type="inferred from homology"/>
<dbReference type="CDD" id="cd01491">
    <property type="entry name" value="Ube1_repeat1"/>
    <property type="match status" value="1"/>
</dbReference>
<gene>
    <name evidence="10" type="ORF">RB653_002920</name>
</gene>
<keyword evidence="8" id="KW-0067">ATP-binding</keyword>
<dbReference type="Pfam" id="PF10585">
    <property type="entry name" value="UBA_E1_SCCH"/>
    <property type="match status" value="1"/>
</dbReference>
<evidence type="ECO:0000313" key="10">
    <source>
        <dbReference type="EMBL" id="KAK5577972.1"/>
    </source>
</evidence>
<dbReference type="NCBIfam" id="TIGR01408">
    <property type="entry name" value="Ube1"/>
    <property type="match status" value="1"/>
</dbReference>
<dbReference type="InterPro" id="IPR000011">
    <property type="entry name" value="UBQ/SUMO-activ_enz_E1-like"/>
</dbReference>
<evidence type="ECO:0000256" key="4">
    <source>
        <dbReference type="ARBA" id="ARBA00012990"/>
    </source>
</evidence>
<dbReference type="Gene3D" id="3.40.50.720">
    <property type="entry name" value="NAD(P)-binding Rossmann-like Domain"/>
    <property type="match status" value="1"/>
</dbReference>
<dbReference type="InterPro" id="IPR042449">
    <property type="entry name" value="Ub-E1_IAD_1"/>
</dbReference>
<dbReference type="PRINTS" id="PR01849">
    <property type="entry name" value="UBIQUITINACT"/>
</dbReference>
<dbReference type="InterPro" id="IPR045886">
    <property type="entry name" value="ThiF/MoeB/HesA"/>
</dbReference>
<dbReference type="EC" id="6.2.1.45" evidence="4"/>
<dbReference type="SUPFAM" id="SSF69572">
    <property type="entry name" value="Activating enzymes of the ubiquitin-like proteins"/>
    <property type="match status" value="2"/>
</dbReference>
<keyword evidence="11" id="KW-1185">Reference proteome</keyword>
<dbReference type="GO" id="GO:0016925">
    <property type="term" value="P:protein sumoylation"/>
    <property type="evidence" value="ECO:0007669"/>
    <property type="project" value="TreeGrafter"/>
</dbReference>
<dbReference type="Pfam" id="PF09358">
    <property type="entry name" value="E1_UFD"/>
    <property type="match status" value="1"/>
</dbReference>
<keyword evidence="5" id="KW-0436">Ligase</keyword>
<comment type="similarity">
    <text evidence="3">Belongs to the ubiquitin-activating E1 family.</text>
</comment>
<dbReference type="InterPro" id="IPR042302">
    <property type="entry name" value="E1_FCCH_sf"/>
</dbReference>
<keyword evidence="6" id="KW-0547">Nucleotide-binding</keyword>
<dbReference type="Proteomes" id="UP001344447">
    <property type="component" value="Unassembled WGS sequence"/>
</dbReference>
<dbReference type="InterPro" id="IPR019572">
    <property type="entry name" value="UBA_E1_SCCH"/>
</dbReference>
<name>A0AAN7YW07_9MYCE</name>